<protein>
    <submittedName>
        <fullName evidence="1">Uncharacterized protein</fullName>
    </submittedName>
</protein>
<name>A0A8S5M884_9CAUD</name>
<reference evidence="1" key="1">
    <citation type="journal article" date="2021" name="Proc. Natl. Acad. Sci. U.S.A.">
        <title>A Catalog of Tens of Thousands of Viruses from Human Metagenomes Reveals Hidden Associations with Chronic Diseases.</title>
        <authorList>
            <person name="Tisza M.J."/>
            <person name="Buck C.B."/>
        </authorList>
    </citation>
    <scope>NUCLEOTIDE SEQUENCE</scope>
    <source>
        <strain evidence="1">Ctg5k4</strain>
    </source>
</reference>
<organism evidence="1">
    <name type="scientific">Siphoviridae sp. ctg5k4</name>
    <dbReference type="NCBI Taxonomy" id="2826418"/>
    <lineage>
        <taxon>Viruses</taxon>
        <taxon>Duplodnaviria</taxon>
        <taxon>Heunggongvirae</taxon>
        <taxon>Uroviricota</taxon>
        <taxon>Caudoviricetes</taxon>
    </lineage>
</organism>
<dbReference type="EMBL" id="BK014843">
    <property type="protein sequence ID" value="DAD78446.1"/>
    <property type="molecule type" value="Genomic_DNA"/>
</dbReference>
<accession>A0A8S5M884</accession>
<proteinExistence type="predicted"/>
<evidence type="ECO:0000313" key="1">
    <source>
        <dbReference type="EMBL" id="DAD78446.1"/>
    </source>
</evidence>
<sequence length="98" mass="11361">MITQLKKLSMILAIIICSFWWIPLAFINPKPNTHPPDKDNMAMAKIQREKVKAAKGKPVLINTWQVGDDKYPEVHRRYCYENEDGKMECYITVNEGGH</sequence>